<evidence type="ECO:0000313" key="1">
    <source>
        <dbReference type="EMBL" id="SOE55679.1"/>
    </source>
</evidence>
<gene>
    <name evidence="1" type="ORF">SAMN05446927_1068</name>
</gene>
<name>A0A7Z7I3J7_9BURK</name>
<organism evidence="1 2">
    <name type="scientific">Caballeronia arationis</name>
    <dbReference type="NCBI Taxonomy" id="1777142"/>
    <lineage>
        <taxon>Bacteria</taxon>
        <taxon>Pseudomonadati</taxon>
        <taxon>Pseudomonadota</taxon>
        <taxon>Betaproteobacteria</taxon>
        <taxon>Burkholderiales</taxon>
        <taxon>Burkholderiaceae</taxon>
        <taxon>Caballeronia</taxon>
    </lineage>
</organism>
<reference evidence="1 2" key="1">
    <citation type="submission" date="2017-09" db="EMBL/GenBank/DDBJ databases">
        <authorList>
            <person name="Varghese N."/>
            <person name="Submissions S."/>
        </authorList>
    </citation>
    <scope>NUCLEOTIDE SEQUENCE [LARGE SCALE GENOMIC DNA]</scope>
    <source>
        <strain evidence="1 2">OK806</strain>
    </source>
</reference>
<evidence type="ECO:0000313" key="2">
    <source>
        <dbReference type="Proteomes" id="UP000219522"/>
    </source>
</evidence>
<dbReference type="EMBL" id="OCSU01000001">
    <property type="protein sequence ID" value="SOE55679.1"/>
    <property type="molecule type" value="Genomic_DNA"/>
</dbReference>
<proteinExistence type="predicted"/>
<protein>
    <submittedName>
        <fullName evidence="1">Uncharacterized protein</fullName>
    </submittedName>
</protein>
<sequence length="185" mass="21063">MGLRCKLCVRPKHGAFTVTSSCRKNDLPNSRCTCIFELRARQLELTFSDAMHQFDPSDRSYCIPEAFETEHRIDPGLDVAMVLLYQVVQLLRRSQHRLLRQQLVSLHFAHRAMRCRVAIQRDRFRSKPLTLDCLCEKVFGCSDVTSSAEPEIDRFSRSINRAVEVQATTLGSPGTADCACARVCR</sequence>
<dbReference type="AlphaFoldDB" id="A0A7Z7I3J7"/>
<dbReference type="Proteomes" id="UP000219522">
    <property type="component" value="Unassembled WGS sequence"/>
</dbReference>
<keyword evidence="2" id="KW-1185">Reference proteome</keyword>
<comment type="caution">
    <text evidence="1">The sequence shown here is derived from an EMBL/GenBank/DDBJ whole genome shotgun (WGS) entry which is preliminary data.</text>
</comment>
<accession>A0A7Z7I3J7</accession>